<name>A0ABT4DNG3_9BACL</name>
<dbReference type="PROSITE" id="PS50990">
    <property type="entry name" value="PEPTIDASE_C39"/>
    <property type="match status" value="1"/>
</dbReference>
<dbReference type="Pfam" id="PF00005">
    <property type="entry name" value="ABC_tran"/>
    <property type="match status" value="1"/>
</dbReference>
<evidence type="ECO:0000256" key="4">
    <source>
        <dbReference type="ARBA" id="ARBA00022807"/>
    </source>
</evidence>
<dbReference type="SMART" id="SM00382">
    <property type="entry name" value="AAA"/>
    <property type="match status" value="1"/>
</dbReference>
<evidence type="ECO:0000256" key="6">
    <source>
        <dbReference type="ARBA" id="ARBA00022927"/>
    </source>
</evidence>
<keyword evidence="7 10" id="KW-1133">Transmembrane helix</keyword>
<sequence>MFKRVPFIEQIEDSECGLACTAMLLGYYGHSITLHEIREQFGISKGGSSLAHLAQIGAHYCMKSKGLKTDFAGLASVPLPAIAHWDQKHFIVLEKVTNRGVYIVDPSYGRRRLTIREATQHYSGFILYMTPEKGFIKKKAENKWSFFLQFAIKQPKWLLSIFMVSLLLQGLGIVIPWITTWVTDNILIPRQGQYLPVVGFGLLFLFVFYELFTTLRGYLLVRLQTAMDLDMMEAFISRLFKLPYSFFESRTGGDLLFRTNANLYIRQILSNRLITLLIDFILLFSYAGLMLYQSRMMGLIVIGIGAFVFMMLLVTTAVTKRFTSQDISAQTKTQSFLTECIYGISDIKLLGAENQTFAHWNRLFRHQLSTTQKRSIWMVLLDSFSGGIQFITPFLLLWAGSFFVVRGDMTLGGLLGFNALASAFMIPIVSLGSGYTQILSVGSYLQRIHDVVAATPEQSNNEQKVESLLGKINMKNVSFRYNVFSENVIDNVSLTINPGETVAIVGPSGSGKSTLAKLLLGFYRQTNGDITYDDIPLEALDFTSLRQNIGAVLQETKLFQRTVEDNIRMLNPEIPFEQVHAAALQANIHEEIMKMPLGYHTLISESGSNLSGGQRQRLLLARALVNHPHIIILDEATSALDNLSESAIHKAISSLQCTRIIIAHRLSTIVNADRIIVMDQGQFVETGTHEELLTQSGLYHQLYIKEEQRNEVAV</sequence>
<dbReference type="InterPro" id="IPR011527">
    <property type="entry name" value="ABC1_TM_dom"/>
</dbReference>
<dbReference type="InterPro" id="IPR017871">
    <property type="entry name" value="ABC_transporter-like_CS"/>
</dbReference>
<keyword evidence="9" id="KW-0080">Bacteriocin transport</keyword>
<dbReference type="InterPro" id="IPR027417">
    <property type="entry name" value="P-loop_NTPase"/>
</dbReference>
<evidence type="ECO:0000259" key="12">
    <source>
        <dbReference type="PROSITE" id="PS50929"/>
    </source>
</evidence>
<dbReference type="InterPro" id="IPR003593">
    <property type="entry name" value="AAA+_ATPase"/>
</dbReference>
<comment type="caution">
    <text evidence="14">The sequence shown here is derived from an EMBL/GenBank/DDBJ whole genome shotgun (WGS) entry which is preliminary data.</text>
</comment>
<accession>A0ABT4DNG3</accession>
<keyword evidence="3" id="KW-0547">Nucleotide-binding</keyword>
<evidence type="ECO:0000256" key="2">
    <source>
        <dbReference type="ARBA" id="ARBA00022692"/>
    </source>
</evidence>
<evidence type="ECO:0000256" key="5">
    <source>
        <dbReference type="ARBA" id="ARBA00022840"/>
    </source>
</evidence>
<dbReference type="EMBL" id="JAMDLW010000003">
    <property type="protein sequence ID" value="MCY9518901.1"/>
    <property type="molecule type" value="Genomic_DNA"/>
</dbReference>
<dbReference type="PROSITE" id="PS50893">
    <property type="entry name" value="ABC_TRANSPORTER_2"/>
    <property type="match status" value="1"/>
</dbReference>
<feature type="transmembrane region" description="Helical" evidence="10">
    <location>
        <begin position="375"/>
        <end position="399"/>
    </location>
</feature>
<feature type="domain" description="ABC transporter" evidence="11">
    <location>
        <begin position="472"/>
        <end position="705"/>
    </location>
</feature>
<dbReference type="Pfam" id="PF03412">
    <property type="entry name" value="Peptidase_C39"/>
    <property type="match status" value="1"/>
</dbReference>
<dbReference type="InterPro" id="IPR036640">
    <property type="entry name" value="ABC1_TM_sf"/>
</dbReference>
<feature type="transmembrane region" description="Helical" evidence="10">
    <location>
        <begin position="157"/>
        <end position="182"/>
    </location>
</feature>
<evidence type="ECO:0000256" key="1">
    <source>
        <dbReference type="ARBA" id="ARBA00004651"/>
    </source>
</evidence>
<evidence type="ECO:0000256" key="9">
    <source>
        <dbReference type="ARBA" id="ARBA00043264"/>
    </source>
</evidence>
<dbReference type="CDD" id="cd02425">
    <property type="entry name" value="Peptidase_C39F"/>
    <property type="match status" value="1"/>
</dbReference>
<evidence type="ECO:0000256" key="7">
    <source>
        <dbReference type="ARBA" id="ARBA00022989"/>
    </source>
</evidence>
<evidence type="ECO:0000256" key="3">
    <source>
        <dbReference type="ARBA" id="ARBA00022741"/>
    </source>
</evidence>
<keyword evidence="15" id="KW-1185">Reference proteome</keyword>
<dbReference type="InterPro" id="IPR003439">
    <property type="entry name" value="ABC_transporter-like_ATP-bd"/>
</dbReference>
<feature type="transmembrane region" description="Helical" evidence="10">
    <location>
        <begin position="411"/>
        <end position="431"/>
    </location>
</feature>
<keyword evidence="4" id="KW-0378">Hydrolase</keyword>
<evidence type="ECO:0000259" key="11">
    <source>
        <dbReference type="PROSITE" id="PS50893"/>
    </source>
</evidence>
<organism evidence="14 15">
    <name type="scientific">Paenibacillus apiarius</name>
    <dbReference type="NCBI Taxonomy" id="46240"/>
    <lineage>
        <taxon>Bacteria</taxon>
        <taxon>Bacillati</taxon>
        <taxon>Bacillota</taxon>
        <taxon>Bacilli</taxon>
        <taxon>Bacillales</taxon>
        <taxon>Paenibacillaceae</taxon>
        <taxon>Paenibacillus</taxon>
    </lineage>
</organism>
<keyword evidence="6" id="KW-0653">Protein transport</keyword>
<evidence type="ECO:0000256" key="8">
    <source>
        <dbReference type="ARBA" id="ARBA00023136"/>
    </source>
</evidence>
<gene>
    <name evidence="14" type="ORF">M5X09_04305</name>
</gene>
<dbReference type="SUPFAM" id="SSF90123">
    <property type="entry name" value="ABC transporter transmembrane region"/>
    <property type="match status" value="1"/>
</dbReference>
<dbReference type="InterPro" id="IPR033839">
    <property type="entry name" value="Lacticin_481_peptidase"/>
</dbReference>
<feature type="domain" description="ABC transmembrane type-1" evidence="12">
    <location>
        <begin position="161"/>
        <end position="440"/>
    </location>
</feature>
<dbReference type="Gene3D" id="3.40.50.300">
    <property type="entry name" value="P-loop containing nucleotide triphosphate hydrolases"/>
    <property type="match status" value="1"/>
</dbReference>
<protein>
    <submittedName>
        <fullName evidence="14">Peptidase domain-containing ABC transporter</fullName>
    </submittedName>
</protein>
<dbReference type="PROSITE" id="PS00211">
    <property type="entry name" value="ABC_TRANSPORTER_1"/>
    <property type="match status" value="1"/>
</dbReference>
<evidence type="ECO:0000259" key="13">
    <source>
        <dbReference type="PROSITE" id="PS50990"/>
    </source>
</evidence>
<dbReference type="Gene3D" id="1.20.1560.10">
    <property type="entry name" value="ABC transporter type 1, transmembrane domain"/>
    <property type="match status" value="1"/>
</dbReference>
<evidence type="ECO:0000256" key="10">
    <source>
        <dbReference type="SAM" id="Phobius"/>
    </source>
</evidence>
<reference evidence="14 15" key="1">
    <citation type="submission" date="2022-05" db="EMBL/GenBank/DDBJ databases">
        <title>Genome Sequencing of Bee-Associated Microbes.</title>
        <authorList>
            <person name="Dunlap C."/>
        </authorList>
    </citation>
    <scope>NUCLEOTIDE SEQUENCE [LARGE SCALE GENOMIC DNA]</scope>
    <source>
        <strain evidence="14 15">NRRL NRS-1438</strain>
    </source>
</reference>
<dbReference type="PROSITE" id="PS50929">
    <property type="entry name" value="ABC_TM1F"/>
    <property type="match status" value="1"/>
</dbReference>
<feature type="transmembrane region" description="Helical" evidence="10">
    <location>
        <begin position="273"/>
        <end position="292"/>
    </location>
</feature>
<dbReference type="Pfam" id="PF00664">
    <property type="entry name" value="ABC_membrane"/>
    <property type="match status" value="1"/>
</dbReference>
<comment type="subcellular location">
    <subcellularLocation>
        <location evidence="1">Cell membrane</location>
        <topology evidence="1">Multi-pass membrane protein</topology>
    </subcellularLocation>
</comment>
<dbReference type="Proteomes" id="UP001207626">
    <property type="component" value="Unassembled WGS sequence"/>
</dbReference>
<keyword evidence="8 10" id="KW-0472">Membrane</keyword>
<dbReference type="PANTHER" id="PTHR24221:SF654">
    <property type="entry name" value="ATP-BINDING CASSETTE SUB-FAMILY B MEMBER 6"/>
    <property type="match status" value="1"/>
</dbReference>
<feature type="transmembrane region" description="Helical" evidence="10">
    <location>
        <begin position="194"/>
        <end position="212"/>
    </location>
</feature>
<dbReference type="PANTHER" id="PTHR24221">
    <property type="entry name" value="ATP-BINDING CASSETTE SUB-FAMILY B"/>
    <property type="match status" value="1"/>
</dbReference>
<feature type="domain" description="Peptidase C39" evidence="13">
    <location>
        <begin position="10"/>
        <end position="129"/>
    </location>
</feature>
<keyword evidence="5" id="KW-0067">ATP-binding</keyword>
<dbReference type="InterPro" id="IPR005074">
    <property type="entry name" value="Peptidase_C39"/>
</dbReference>
<keyword evidence="4" id="KW-0788">Thiol protease</keyword>
<keyword evidence="6" id="KW-0813">Transport</keyword>
<dbReference type="RefSeq" id="WP_087433879.1">
    <property type="nucleotide sequence ID" value="NZ_JAMDLV010000033.1"/>
</dbReference>
<feature type="transmembrane region" description="Helical" evidence="10">
    <location>
        <begin position="298"/>
        <end position="318"/>
    </location>
</feature>
<dbReference type="Gene3D" id="3.90.70.10">
    <property type="entry name" value="Cysteine proteinases"/>
    <property type="match status" value="1"/>
</dbReference>
<evidence type="ECO:0000313" key="14">
    <source>
        <dbReference type="EMBL" id="MCY9518901.1"/>
    </source>
</evidence>
<keyword evidence="4" id="KW-0645">Protease</keyword>
<dbReference type="SUPFAM" id="SSF52540">
    <property type="entry name" value="P-loop containing nucleoside triphosphate hydrolases"/>
    <property type="match status" value="1"/>
</dbReference>
<evidence type="ECO:0000313" key="15">
    <source>
        <dbReference type="Proteomes" id="UP001207626"/>
    </source>
</evidence>
<dbReference type="CDD" id="cd18555">
    <property type="entry name" value="ABC_6TM_T1SS_like"/>
    <property type="match status" value="1"/>
</dbReference>
<dbReference type="InterPro" id="IPR039421">
    <property type="entry name" value="Type_1_exporter"/>
</dbReference>
<keyword evidence="2 10" id="KW-0812">Transmembrane</keyword>
<proteinExistence type="predicted"/>